<dbReference type="PANTHER" id="PTHR33606:SF3">
    <property type="entry name" value="PROTEIN YCII"/>
    <property type="match status" value="1"/>
</dbReference>
<evidence type="ECO:0000259" key="2">
    <source>
        <dbReference type="Pfam" id="PF03795"/>
    </source>
</evidence>
<accession>A0ABT1W0G8</accession>
<feature type="domain" description="YCII-related" evidence="2">
    <location>
        <begin position="1"/>
        <end position="84"/>
    </location>
</feature>
<dbReference type="InterPro" id="IPR051807">
    <property type="entry name" value="Sec-metab_biosynth-assoc"/>
</dbReference>
<dbReference type="PANTHER" id="PTHR33606">
    <property type="entry name" value="PROTEIN YCII"/>
    <property type="match status" value="1"/>
</dbReference>
<dbReference type="SUPFAM" id="SSF54909">
    <property type="entry name" value="Dimeric alpha+beta barrel"/>
    <property type="match status" value="1"/>
</dbReference>
<comment type="caution">
    <text evidence="3">The sequence shown here is derived from an EMBL/GenBank/DDBJ whole genome shotgun (WGS) entry which is preliminary data.</text>
</comment>
<name>A0ABT1W0G8_9PROT</name>
<sequence>MLFTLFCLDRPNRLDTRLAARESHLRYIAAYAEKVVHAGPLLDNDNRPCGSLLVIDVEDRAAAEGFAASDPYAKVDLFESVVIRGHRMLYRDGALVE</sequence>
<gene>
    <name evidence="3" type="ORF">NFI88_09690</name>
</gene>
<protein>
    <submittedName>
        <fullName evidence="3">YciI family protein</fullName>
    </submittedName>
</protein>
<dbReference type="InterPro" id="IPR005545">
    <property type="entry name" value="YCII"/>
</dbReference>
<dbReference type="InterPro" id="IPR011008">
    <property type="entry name" value="Dimeric_a/b-barrel"/>
</dbReference>
<dbReference type="Proteomes" id="UP001524547">
    <property type="component" value="Unassembled WGS sequence"/>
</dbReference>
<keyword evidence="4" id="KW-1185">Reference proteome</keyword>
<evidence type="ECO:0000313" key="3">
    <source>
        <dbReference type="EMBL" id="MCQ8241110.1"/>
    </source>
</evidence>
<dbReference type="RefSeq" id="WP_422919852.1">
    <property type="nucleotide sequence ID" value="NZ_JAMZEJ010000005.1"/>
</dbReference>
<proteinExistence type="inferred from homology"/>
<dbReference type="EMBL" id="JAMZEJ010000005">
    <property type="protein sequence ID" value="MCQ8241110.1"/>
    <property type="molecule type" value="Genomic_DNA"/>
</dbReference>
<comment type="similarity">
    <text evidence="1">Belongs to the YciI family.</text>
</comment>
<dbReference type="Gene3D" id="3.30.70.1060">
    <property type="entry name" value="Dimeric alpha+beta barrel"/>
    <property type="match status" value="1"/>
</dbReference>
<evidence type="ECO:0000313" key="4">
    <source>
        <dbReference type="Proteomes" id="UP001524547"/>
    </source>
</evidence>
<evidence type="ECO:0000256" key="1">
    <source>
        <dbReference type="ARBA" id="ARBA00007689"/>
    </source>
</evidence>
<dbReference type="Pfam" id="PF03795">
    <property type="entry name" value="YCII"/>
    <property type="match status" value="1"/>
</dbReference>
<organism evidence="3 4">
    <name type="scientific">Rhizosaccharibacter radicis</name>
    <dbReference type="NCBI Taxonomy" id="2782605"/>
    <lineage>
        <taxon>Bacteria</taxon>
        <taxon>Pseudomonadati</taxon>
        <taxon>Pseudomonadota</taxon>
        <taxon>Alphaproteobacteria</taxon>
        <taxon>Acetobacterales</taxon>
        <taxon>Acetobacteraceae</taxon>
        <taxon>Rhizosaccharibacter</taxon>
    </lineage>
</organism>
<reference evidence="3 4" key="1">
    <citation type="submission" date="2022-06" db="EMBL/GenBank/DDBJ databases">
        <title>Rhizosaccharibacter gen. nov. sp. nov. KSS12, endophytic bacteria isolated from sugarcane.</title>
        <authorList>
            <person name="Pitiwittayakul N."/>
        </authorList>
    </citation>
    <scope>NUCLEOTIDE SEQUENCE [LARGE SCALE GENOMIC DNA]</scope>
    <source>
        <strain evidence="3 4">KSS12</strain>
    </source>
</reference>